<proteinExistence type="predicted"/>
<feature type="compositionally biased region" description="Basic and acidic residues" evidence="1">
    <location>
        <begin position="208"/>
        <end position="230"/>
    </location>
</feature>
<evidence type="ECO:0000313" key="3">
    <source>
        <dbReference type="Proteomes" id="UP000570595"/>
    </source>
</evidence>
<feature type="compositionally biased region" description="Basic and acidic residues" evidence="1">
    <location>
        <begin position="694"/>
        <end position="703"/>
    </location>
</feature>
<feature type="compositionally biased region" description="Basic and acidic residues" evidence="1">
    <location>
        <begin position="357"/>
        <end position="367"/>
    </location>
</feature>
<feature type="region of interest" description="Disordered" evidence="1">
    <location>
        <begin position="421"/>
        <end position="460"/>
    </location>
</feature>
<sequence length="806" mass="89133">MGQYEHCLRRRQMGSIATTADLPDMIVDEDPPCPASEDTPAVGNSPLAATRGTHASSETKHSTESIDAAPPAGSTVGPSRAAPVEVVTQSERALERAKEIISTIGIRPSATEQSLTEVEPLGSAKETGSLLDQPLDRFERLYADGAERADRLATAQAQKRMDELLEGPGTATGRRKVVSKETHRGPGHKSPMKPPVSVPIGGQSGTSRFERLYAEGAERKARRKDLEKSIVEEEDAKLKEAMAKARLTTRSTSGGEGSVVGGSSGLWERMSKQEADTRAMRLQKLKEEAAERERREIEASRFCPPPRPRRSLNTSVVSTESVAQQNSSVVEMVERMSKDALDSRRAKLEQLATQYSEEERAKIDAGRFKKPGGGNKSVDIREMTDRLYADGERRRAKLERLQEEAEIREIAQCQGFLPKVSREKKGAVQPASRVERKEGKVPGSIPGTDTGGKRKSLSHHRLYAESKARKERIEKLAKAVKAEEERECTYQPNLRKSMGRYRPPSASNSTLGGLRSPTASSSRVHENLYRERAARDERIRRMREKALEASSVGSRTTPKTPTRKDLHASLHDEVYRRKAEEEAAEKAKQAMVRSFLQQSKKAPAPRPGLHDRLFEESKLRHDALLRRVKEKEEQETAALRKGRAAAAAATIKPSRSMGLPSAAALRLTSSRRAKSCDSTMAGRRRTRRPQGDTLRLDLDRQARLPEVFSIGTPDVTPDSSSRSPRPQSVEMGKRLPQKIILGFEEEVKIPKRKKPEEGQQQEPRVETILDQSSRDGDDTSVDSLARMIVSEVIAVVESKTVSSSIA</sequence>
<feature type="region of interest" description="Disordered" evidence="1">
    <location>
        <begin position="1"/>
        <end position="84"/>
    </location>
</feature>
<feature type="compositionally biased region" description="Polar residues" evidence="1">
    <location>
        <begin position="505"/>
        <end position="522"/>
    </location>
</feature>
<feature type="compositionally biased region" description="Polar residues" evidence="1">
    <location>
        <begin position="551"/>
        <end position="560"/>
    </location>
</feature>
<evidence type="ECO:0000313" key="2">
    <source>
        <dbReference type="EMBL" id="KAF4661140.1"/>
    </source>
</evidence>
<reference evidence="2 3" key="1">
    <citation type="submission" date="2020-04" db="EMBL/GenBank/DDBJ databases">
        <title>Perkinsus olseni comparative genomics.</title>
        <authorList>
            <person name="Bogema D.R."/>
        </authorList>
    </citation>
    <scope>NUCLEOTIDE SEQUENCE [LARGE SCALE GENOMIC DNA]</scope>
    <source>
        <strain evidence="2">ATCC PRA-179</strain>
    </source>
</reference>
<feature type="compositionally biased region" description="Low complexity" evidence="1">
    <location>
        <begin position="712"/>
        <end position="729"/>
    </location>
</feature>
<feature type="compositionally biased region" description="Basic and acidic residues" evidence="1">
    <location>
        <begin position="269"/>
        <end position="278"/>
    </location>
</feature>
<feature type="region of interest" description="Disordered" evidence="1">
    <location>
        <begin position="161"/>
        <end position="230"/>
    </location>
</feature>
<feature type="compositionally biased region" description="Basic and acidic residues" evidence="1">
    <location>
        <begin position="290"/>
        <end position="299"/>
    </location>
</feature>
<protein>
    <submittedName>
        <fullName evidence="2">Uncharacterized protein</fullName>
    </submittedName>
</protein>
<comment type="caution">
    <text evidence="2">The sequence shown here is derived from an EMBL/GenBank/DDBJ whole genome shotgun (WGS) entry which is preliminary data.</text>
</comment>
<feature type="compositionally biased region" description="Basic and acidic residues" evidence="1">
    <location>
        <begin position="562"/>
        <end position="588"/>
    </location>
</feature>
<dbReference type="EMBL" id="JABAHT010000208">
    <property type="protein sequence ID" value="KAF4661140.1"/>
    <property type="molecule type" value="Genomic_DNA"/>
</dbReference>
<dbReference type="OrthoDB" id="480535at2759"/>
<feature type="region of interest" description="Disordered" evidence="1">
    <location>
        <begin position="355"/>
        <end position="381"/>
    </location>
</feature>
<feature type="compositionally biased region" description="Basic and acidic residues" evidence="1">
    <location>
        <begin position="523"/>
        <end position="547"/>
    </location>
</feature>
<feature type="compositionally biased region" description="Basic and acidic residues" evidence="1">
    <location>
        <begin position="745"/>
        <end position="777"/>
    </location>
</feature>
<evidence type="ECO:0000256" key="1">
    <source>
        <dbReference type="SAM" id="MobiDB-lite"/>
    </source>
</evidence>
<name>A0A7J6LQ54_PEROL</name>
<dbReference type="Proteomes" id="UP000570595">
    <property type="component" value="Unassembled WGS sequence"/>
</dbReference>
<feature type="compositionally biased region" description="Basic and acidic residues" evidence="1">
    <location>
        <begin position="479"/>
        <end position="488"/>
    </location>
</feature>
<feature type="compositionally biased region" description="Low complexity" evidence="1">
    <location>
        <begin position="659"/>
        <end position="670"/>
    </location>
</feature>
<feature type="compositionally biased region" description="Polar residues" evidence="1">
    <location>
        <begin position="311"/>
        <end position="329"/>
    </location>
</feature>
<accession>A0A7J6LQ54</accession>
<gene>
    <name evidence="2" type="ORF">FOZ61_003497</name>
</gene>
<dbReference type="AlphaFoldDB" id="A0A7J6LQ54"/>
<feature type="region of interest" description="Disordered" evidence="1">
    <location>
        <begin position="479"/>
        <end position="615"/>
    </location>
</feature>
<feature type="region of interest" description="Disordered" evidence="1">
    <location>
        <begin position="246"/>
        <end position="278"/>
    </location>
</feature>
<organism evidence="2 3">
    <name type="scientific">Perkinsus olseni</name>
    <name type="common">Perkinsus atlanticus</name>
    <dbReference type="NCBI Taxonomy" id="32597"/>
    <lineage>
        <taxon>Eukaryota</taxon>
        <taxon>Sar</taxon>
        <taxon>Alveolata</taxon>
        <taxon>Perkinsozoa</taxon>
        <taxon>Perkinsea</taxon>
        <taxon>Perkinsida</taxon>
        <taxon>Perkinsidae</taxon>
        <taxon>Perkinsus</taxon>
    </lineage>
</organism>
<feature type="compositionally biased region" description="Gly residues" evidence="1">
    <location>
        <begin position="254"/>
        <end position="264"/>
    </location>
</feature>
<feature type="region of interest" description="Disordered" evidence="1">
    <location>
        <begin position="290"/>
        <end position="330"/>
    </location>
</feature>
<feature type="region of interest" description="Disordered" evidence="1">
    <location>
        <begin position="634"/>
        <end position="782"/>
    </location>
</feature>